<keyword evidence="5" id="KW-0378">Hydrolase</keyword>
<evidence type="ECO:0000313" key="12">
    <source>
        <dbReference type="Proteomes" id="UP000199077"/>
    </source>
</evidence>
<dbReference type="GO" id="GO:0008237">
    <property type="term" value="F:metallopeptidase activity"/>
    <property type="evidence" value="ECO:0007669"/>
    <property type="project" value="UniProtKB-KW"/>
</dbReference>
<evidence type="ECO:0000256" key="7">
    <source>
        <dbReference type="ARBA" id="ARBA00023049"/>
    </source>
</evidence>
<evidence type="ECO:0000256" key="3">
    <source>
        <dbReference type="ARBA" id="ARBA00022723"/>
    </source>
</evidence>
<dbReference type="RefSeq" id="WP_091784089.1">
    <property type="nucleotide sequence ID" value="NZ_LT629711.1"/>
</dbReference>
<dbReference type="OrthoDB" id="6278496at2"/>
<evidence type="ECO:0000256" key="1">
    <source>
        <dbReference type="ARBA" id="ARBA00008721"/>
    </source>
</evidence>
<dbReference type="Gene3D" id="3.40.390.10">
    <property type="entry name" value="Collagenase (Catalytic Domain)"/>
    <property type="match status" value="1"/>
</dbReference>
<reference evidence="12" key="1">
    <citation type="submission" date="2016-10" db="EMBL/GenBank/DDBJ databases">
        <authorList>
            <person name="Varghese N."/>
            <person name="Submissions S."/>
        </authorList>
    </citation>
    <scope>NUCLEOTIDE SEQUENCE [LARGE SCALE GENOMIC DNA]</scope>
    <source>
        <strain evidence="12">DSM 22329</strain>
    </source>
</reference>
<evidence type="ECO:0000256" key="2">
    <source>
        <dbReference type="ARBA" id="ARBA00022670"/>
    </source>
</evidence>
<evidence type="ECO:0000256" key="5">
    <source>
        <dbReference type="ARBA" id="ARBA00022801"/>
    </source>
</evidence>
<protein>
    <submittedName>
        <fullName evidence="11">Pregnancy-associated plasma protein-A</fullName>
    </submittedName>
</protein>
<dbReference type="InterPro" id="IPR024079">
    <property type="entry name" value="MetalloPept_cat_dom_sf"/>
</dbReference>
<name>A0A1H0QU98_9MICO</name>
<gene>
    <name evidence="11" type="ORF">SAMN04489867_1737</name>
</gene>
<evidence type="ECO:0000259" key="10">
    <source>
        <dbReference type="Pfam" id="PF05572"/>
    </source>
</evidence>
<keyword evidence="6" id="KW-0862">Zinc</keyword>
<evidence type="ECO:0000256" key="9">
    <source>
        <dbReference type="SAM" id="SignalP"/>
    </source>
</evidence>
<keyword evidence="7" id="KW-0482">Metalloprotease</keyword>
<dbReference type="AlphaFoldDB" id="A0A1H0QU98"/>
<dbReference type="Pfam" id="PF05572">
    <property type="entry name" value="Peptidase_M43"/>
    <property type="match status" value="1"/>
</dbReference>
<dbReference type="PANTHER" id="PTHR47466">
    <property type="match status" value="1"/>
</dbReference>
<sequence length="329" mass="34216">MKLRSRIALSSLMLGAAALGLGQGTALAQPMAGESSVAADCATHTDATNTARAAKGGNRTDPHELSQAKVNSMEAAFAKAAAAKGFTKNSQGKFVDSSTARKPGGGTAAFAPTTVSVYWHVITNGTSGKLTTTQIQSQLNVLNNAYAASGFSFTLAGTETTTNSDWYSIAFPASGQEPSDAKAMKTALHKGTKAALNLYSTTFSDGTLGYAQFPSTNNTTLDGVVIDYRSIPGGSLSPYNLGDTATHEVGHWVGLYHTFQGGCSGGDSVSDTPAEASPAFGCPTGRDTCTATGLDPIKNFMDYTDDSCMNQFTAGQTTRMQNQWVTYRG</sequence>
<organism evidence="11 12">
    <name type="scientific">Pedococcus dokdonensis</name>
    <dbReference type="NCBI Taxonomy" id="443156"/>
    <lineage>
        <taxon>Bacteria</taxon>
        <taxon>Bacillati</taxon>
        <taxon>Actinomycetota</taxon>
        <taxon>Actinomycetes</taxon>
        <taxon>Micrococcales</taxon>
        <taxon>Intrasporangiaceae</taxon>
        <taxon>Pedococcus</taxon>
    </lineage>
</organism>
<keyword evidence="3" id="KW-0479">Metal-binding</keyword>
<keyword evidence="4 9" id="KW-0732">Signal</keyword>
<accession>A0A1H0QU98</accession>
<dbReference type="STRING" id="443156.SAMN04489867_1737"/>
<feature type="chain" id="PRO_5009251046" evidence="9">
    <location>
        <begin position="29"/>
        <end position="329"/>
    </location>
</feature>
<comment type="similarity">
    <text evidence="1">Belongs to the peptidase M43B family.</text>
</comment>
<keyword evidence="8" id="KW-1015">Disulfide bond</keyword>
<dbReference type="GO" id="GO:0046872">
    <property type="term" value="F:metal ion binding"/>
    <property type="evidence" value="ECO:0007669"/>
    <property type="project" value="UniProtKB-KW"/>
</dbReference>
<dbReference type="Proteomes" id="UP000199077">
    <property type="component" value="Chromosome I"/>
</dbReference>
<evidence type="ECO:0000256" key="6">
    <source>
        <dbReference type="ARBA" id="ARBA00022833"/>
    </source>
</evidence>
<proteinExistence type="inferred from homology"/>
<dbReference type="InterPro" id="IPR008754">
    <property type="entry name" value="Peptidase_M43"/>
</dbReference>
<evidence type="ECO:0000256" key="4">
    <source>
        <dbReference type="ARBA" id="ARBA00022729"/>
    </source>
</evidence>
<keyword evidence="2" id="KW-0645">Protease</keyword>
<dbReference type="GO" id="GO:0006508">
    <property type="term" value="P:proteolysis"/>
    <property type="evidence" value="ECO:0007669"/>
    <property type="project" value="UniProtKB-KW"/>
</dbReference>
<feature type="domain" description="Peptidase M43 pregnancy-associated plasma-A" evidence="10">
    <location>
        <begin position="240"/>
        <end position="322"/>
    </location>
</feature>
<dbReference type="PANTHER" id="PTHR47466:SF1">
    <property type="entry name" value="METALLOPROTEASE MEP1 (AFU_ORTHOLOGUE AFUA_1G07730)-RELATED"/>
    <property type="match status" value="1"/>
</dbReference>
<evidence type="ECO:0000313" key="11">
    <source>
        <dbReference type="EMBL" id="SDP20883.1"/>
    </source>
</evidence>
<feature type="signal peptide" evidence="9">
    <location>
        <begin position="1"/>
        <end position="28"/>
    </location>
</feature>
<evidence type="ECO:0000256" key="8">
    <source>
        <dbReference type="ARBA" id="ARBA00023157"/>
    </source>
</evidence>
<dbReference type="EMBL" id="LT629711">
    <property type="protein sequence ID" value="SDP20883.1"/>
    <property type="molecule type" value="Genomic_DNA"/>
</dbReference>
<dbReference type="SUPFAM" id="SSF55486">
    <property type="entry name" value="Metalloproteases ('zincins'), catalytic domain"/>
    <property type="match status" value="1"/>
</dbReference>
<keyword evidence="12" id="KW-1185">Reference proteome</keyword>
<dbReference type="CDD" id="cd04275">
    <property type="entry name" value="ZnMc_pappalysin_like"/>
    <property type="match status" value="1"/>
</dbReference>